<dbReference type="InterPro" id="IPR012902">
    <property type="entry name" value="N_methyl_site"/>
</dbReference>
<organism evidence="1">
    <name type="scientific">uncultured bacterium</name>
    <name type="common">gcode 4</name>
    <dbReference type="NCBI Taxonomy" id="1234023"/>
    <lineage>
        <taxon>Bacteria</taxon>
        <taxon>environmental samples</taxon>
    </lineage>
</organism>
<dbReference type="InterPro" id="IPR045584">
    <property type="entry name" value="Pilin-like"/>
</dbReference>
<dbReference type="Gene3D" id="3.30.700.10">
    <property type="entry name" value="Glycoprotein, Type 4 Pilin"/>
    <property type="match status" value="1"/>
</dbReference>
<evidence type="ECO:0008006" key="2">
    <source>
        <dbReference type="Google" id="ProtNLM"/>
    </source>
</evidence>
<evidence type="ECO:0000313" key="1">
    <source>
        <dbReference type="EMBL" id="EKD30411.1"/>
    </source>
</evidence>
<dbReference type="AlphaFoldDB" id="K1XZL6"/>
<dbReference type="SUPFAM" id="SSF54523">
    <property type="entry name" value="Pili subunits"/>
    <property type="match status" value="1"/>
</dbReference>
<gene>
    <name evidence="1" type="ORF">ACD_78C00065G0006</name>
</gene>
<name>K1XZL6_9BACT</name>
<accession>K1XZL6</accession>
<reference evidence="1" key="1">
    <citation type="journal article" date="2012" name="Science">
        <title>Fermentation, hydrogen, and sulfur metabolism in multiple uncultivated bacterial phyla.</title>
        <authorList>
            <person name="Wrighton K.C."/>
            <person name="Thomas B.C."/>
            <person name="Sharon I."/>
            <person name="Miller C.S."/>
            <person name="Castelle C.J."/>
            <person name="VerBerkmoes N.C."/>
            <person name="Wilkins M.J."/>
            <person name="Hettich R.L."/>
            <person name="Lipton M.S."/>
            <person name="Williams K.H."/>
            <person name="Long P.E."/>
            <person name="Banfield J.F."/>
        </authorList>
    </citation>
    <scope>NUCLEOTIDE SEQUENCE [LARGE SCALE GENOMIC DNA]</scope>
</reference>
<dbReference type="EMBL" id="AMFJ01034065">
    <property type="protein sequence ID" value="EKD30411.1"/>
    <property type="molecule type" value="Genomic_DNA"/>
</dbReference>
<dbReference type="Pfam" id="PF07963">
    <property type="entry name" value="N_methyl"/>
    <property type="match status" value="1"/>
</dbReference>
<protein>
    <recommendedName>
        <fullName evidence="2">Prepilin-type N-terminal cleavage/methylation domain-containing protein</fullName>
    </recommendedName>
</protein>
<dbReference type="NCBIfam" id="TIGR02532">
    <property type="entry name" value="IV_pilin_GFxxxE"/>
    <property type="match status" value="1"/>
</dbReference>
<comment type="caution">
    <text evidence="1">The sequence shown here is derived from an EMBL/GenBank/DDBJ whole genome shotgun (WGS) entry which is preliminary data.</text>
</comment>
<sequence length="245" mass="26751">MRNTRAFTLVELIVVMAIISILSLIGYISYSENIIDARDSQRINDLEKLQIDLKSHKQKEGAYPLPISPVDITNSGTVIYQGTMTSAIISNVLSNIPKDSRSGNWYWYSVTNNRQVFQIALTLENGDSPKAVVKGDYKSIAKNLFPTLLLAVTANTDVNASSGKFILNGGSYNLPYDMRGNLVSYTGALTLTEMMNSDSWVTVETGGSYLSCLEAYEAGRSMGSGTYQIVNDSGALVDTACSMDY</sequence>
<proteinExistence type="predicted"/>